<feature type="compositionally biased region" description="Polar residues" evidence="1">
    <location>
        <begin position="1"/>
        <end position="22"/>
    </location>
</feature>
<reference evidence="2 3" key="1">
    <citation type="submission" date="2021-06" db="EMBL/GenBank/DDBJ databases">
        <authorList>
            <person name="Kallberg Y."/>
            <person name="Tangrot J."/>
            <person name="Rosling A."/>
        </authorList>
    </citation>
    <scope>NUCLEOTIDE SEQUENCE [LARGE SCALE GENOMIC DNA]</scope>
    <source>
        <strain evidence="2 3">120-4 pot B 10/14</strain>
    </source>
</reference>
<gene>
    <name evidence="2" type="ORF">GMARGA_LOCUS7423</name>
</gene>
<accession>A0ABN7ULX4</accession>
<organism evidence="2 3">
    <name type="scientific">Gigaspora margarita</name>
    <dbReference type="NCBI Taxonomy" id="4874"/>
    <lineage>
        <taxon>Eukaryota</taxon>
        <taxon>Fungi</taxon>
        <taxon>Fungi incertae sedis</taxon>
        <taxon>Mucoromycota</taxon>
        <taxon>Glomeromycotina</taxon>
        <taxon>Glomeromycetes</taxon>
        <taxon>Diversisporales</taxon>
        <taxon>Gigasporaceae</taxon>
        <taxon>Gigaspora</taxon>
    </lineage>
</organism>
<keyword evidence="3" id="KW-1185">Reference proteome</keyword>
<evidence type="ECO:0000313" key="2">
    <source>
        <dbReference type="EMBL" id="CAG8612392.1"/>
    </source>
</evidence>
<comment type="caution">
    <text evidence="2">The sequence shown here is derived from an EMBL/GenBank/DDBJ whole genome shotgun (WGS) entry which is preliminary data.</text>
</comment>
<protein>
    <submittedName>
        <fullName evidence="2">36435_t:CDS:1</fullName>
    </submittedName>
</protein>
<evidence type="ECO:0000313" key="3">
    <source>
        <dbReference type="Proteomes" id="UP000789901"/>
    </source>
</evidence>
<evidence type="ECO:0000256" key="1">
    <source>
        <dbReference type="SAM" id="MobiDB-lite"/>
    </source>
</evidence>
<dbReference type="Proteomes" id="UP000789901">
    <property type="component" value="Unassembled WGS sequence"/>
</dbReference>
<dbReference type="EMBL" id="CAJVQB010003587">
    <property type="protein sequence ID" value="CAG8612392.1"/>
    <property type="molecule type" value="Genomic_DNA"/>
</dbReference>
<feature type="region of interest" description="Disordered" evidence="1">
    <location>
        <begin position="1"/>
        <end position="33"/>
    </location>
</feature>
<sequence>MNTKINDSQYNSSEDENFQPNQPKKRCRGGGLNRDPVWDDFNTGDSLARECAEVPYVIKKSGEIIWQWRKKQLEGEIKLKLIRIFKIISEEKQRQIDKDILKGWVCAGIPFETIDNPFIIDMFKL</sequence>
<name>A0ABN7ULX4_GIGMA</name>
<proteinExistence type="predicted"/>